<dbReference type="Gramene" id="GBG72504">
    <property type="protein sequence ID" value="GBG72504"/>
    <property type="gene ID" value="CBR_g12075"/>
</dbReference>
<reference evidence="3 4" key="1">
    <citation type="journal article" date="2018" name="Cell">
        <title>The Chara Genome: Secondary Complexity and Implications for Plant Terrestrialization.</title>
        <authorList>
            <person name="Nishiyama T."/>
            <person name="Sakayama H."/>
            <person name="Vries J.D."/>
            <person name="Buschmann H."/>
            <person name="Saint-Marcoux D."/>
            <person name="Ullrich K.K."/>
            <person name="Haas F.B."/>
            <person name="Vanderstraeten L."/>
            <person name="Becker D."/>
            <person name="Lang D."/>
            <person name="Vosolsobe S."/>
            <person name="Rombauts S."/>
            <person name="Wilhelmsson P.K.I."/>
            <person name="Janitza P."/>
            <person name="Kern R."/>
            <person name="Heyl A."/>
            <person name="Rumpler F."/>
            <person name="Villalobos L.I.A.C."/>
            <person name="Clay J.M."/>
            <person name="Skokan R."/>
            <person name="Toyoda A."/>
            <person name="Suzuki Y."/>
            <person name="Kagoshima H."/>
            <person name="Schijlen E."/>
            <person name="Tajeshwar N."/>
            <person name="Catarino B."/>
            <person name="Hetherington A.J."/>
            <person name="Saltykova A."/>
            <person name="Bonnot C."/>
            <person name="Breuninger H."/>
            <person name="Symeonidi A."/>
            <person name="Radhakrishnan G.V."/>
            <person name="Van Nieuwerburgh F."/>
            <person name="Deforce D."/>
            <person name="Chang C."/>
            <person name="Karol K.G."/>
            <person name="Hedrich R."/>
            <person name="Ulvskov P."/>
            <person name="Glockner G."/>
            <person name="Delwiche C.F."/>
            <person name="Petrasek J."/>
            <person name="Van de Peer Y."/>
            <person name="Friml J."/>
            <person name="Beilby M."/>
            <person name="Dolan L."/>
            <person name="Kohara Y."/>
            <person name="Sugano S."/>
            <person name="Fujiyama A."/>
            <person name="Delaux P.-M."/>
            <person name="Quint M."/>
            <person name="TheiBen G."/>
            <person name="Hagemann M."/>
            <person name="Harholt J."/>
            <person name="Dunand C."/>
            <person name="Zachgo S."/>
            <person name="Langdale J."/>
            <person name="Maumus F."/>
            <person name="Straeten D.V.D."/>
            <person name="Gould S.B."/>
            <person name="Rensing S.A."/>
        </authorList>
    </citation>
    <scope>NUCLEOTIDE SEQUENCE [LARGE SCALE GENOMIC DNA]</scope>
    <source>
        <strain evidence="3 4">S276</strain>
    </source>
</reference>
<feature type="compositionally biased region" description="Basic and acidic residues" evidence="2">
    <location>
        <begin position="36"/>
        <end position="56"/>
    </location>
</feature>
<evidence type="ECO:0000256" key="2">
    <source>
        <dbReference type="SAM" id="MobiDB-lite"/>
    </source>
</evidence>
<keyword evidence="1" id="KW-0175">Coiled coil</keyword>
<evidence type="ECO:0000313" key="4">
    <source>
        <dbReference type="Proteomes" id="UP000265515"/>
    </source>
</evidence>
<dbReference type="Proteomes" id="UP000265515">
    <property type="component" value="Unassembled WGS sequence"/>
</dbReference>
<feature type="compositionally biased region" description="Polar residues" evidence="2">
    <location>
        <begin position="226"/>
        <end position="240"/>
    </location>
</feature>
<dbReference type="AlphaFoldDB" id="A0A388KR18"/>
<feature type="region of interest" description="Disordered" evidence="2">
    <location>
        <begin position="199"/>
        <end position="240"/>
    </location>
</feature>
<gene>
    <name evidence="3" type="ORF">CBR_g12075</name>
</gene>
<proteinExistence type="predicted"/>
<name>A0A388KR18_CHABU</name>
<evidence type="ECO:0000256" key="1">
    <source>
        <dbReference type="SAM" id="Coils"/>
    </source>
</evidence>
<comment type="caution">
    <text evidence="3">The sequence shown here is derived from an EMBL/GenBank/DDBJ whole genome shotgun (WGS) entry which is preliminary data.</text>
</comment>
<dbReference type="EMBL" id="BFEA01000166">
    <property type="protein sequence ID" value="GBG72504.1"/>
    <property type="molecule type" value="Genomic_DNA"/>
</dbReference>
<protein>
    <submittedName>
        <fullName evidence="3">Uncharacterized protein</fullName>
    </submittedName>
</protein>
<organism evidence="3 4">
    <name type="scientific">Chara braunii</name>
    <name type="common">Braun's stonewort</name>
    <dbReference type="NCBI Taxonomy" id="69332"/>
    <lineage>
        <taxon>Eukaryota</taxon>
        <taxon>Viridiplantae</taxon>
        <taxon>Streptophyta</taxon>
        <taxon>Charophyceae</taxon>
        <taxon>Charales</taxon>
        <taxon>Characeae</taxon>
        <taxon>Chara</taxon>
    </lineage>
</organism>
<feature type="compositionally biased region" description="Basic and acidic residues" evidence="2">
    <location>
        <begin position="199"/>
        <end position="215"/>
    </location>
</feature>
<keyword evidence="4" id="KW-1185">Reference proteome</keyword>
<feature type="region of interest" description="Disordered" evidence="2">
    <location>
        <begin position="36"/>
        <end position="61"/>
    </location>
</feature>
<feature type="coiled-coil region" evidence="1">
    <location>
        <begin position="78"/>
        <end position="105"/>
    </location>
</feature>
<evidence type="ECO:0000313" key="3">
    <source>
        <dbReference type="EMBL" id="GBG72504.1"/>
    </source>
</evidence>
<accession>A0A388KR18</accession>
<sequence length="240" mass="26712">MASGKTSRELDSIKADNQALVHDFLVLKGKIENLKKNNKRGSEAVTEKNPHVEPAKGKSRQAVCAQTPVEWAKLTEVYRKIRDEKDTVEREVSAIKDKIKRIKIATPSSLKQKTSLRRKSGKMGISTPPQNDDVLKITSVRKVGEERDGFHKRVCNNLGKLLKVQLEILCAEEEIDYTGVKKTASQLADIYTARAFDRPTNRRLVSDDEHDGHAEDEPDDEASTDVAGTSMDTPANSETS</sequence>